<evidence type="ECO:0000256" key="2">
    <source>
        <dbReference type="ARBA" id="ARBA00022898"/>
    </source>
</evidence>
<dbReference type="GO" id="GO:0030170">
    <property type="term" value="F:pyridoxal phosphate binding"/>
    <property type="evidence" value="ECO:0007669"/>
    <property type="project" value="InterPro"/>
</dbReference>
<dbReference type="Gene3D" id="1.10.10.10">
    <property type="entry name" value="Winged helix-like DNA-binding domain superfamily/Winged helix DNA-binding domain"/>
    <property type="match status" value="1"/>
</dbReference>
<dbReference type="InterPro" id="IPR036388">
    <property type="entry name" value="WH-like_DNA-bd_sf"/>
</dbReference>
<dbReference type="GO" id="GO:0008483">
    <property type="term" value="F:transaminase activity"/>
    <property type="evidence" value="ECO:0007669"/>
    <property type="project" value="UniProtKB-KW"/>
</dbReference>
<reference evidence="7" key="2">
    <citation type="submission" date="2022-10" db="EMBL/GenBank/DDBJ databases">
        <authorList>
            <person name="Trinh H.N."/>
        </authorList>
    </citation>
    <scope>NUCLEOTIDE SEQUENCE</scope>
    <source>
        <strain evidence="7">RN2-1</strain>
    </source>
</reference>
<dbReference type="Gene3D" id="3.40.640.10">
    <property type="entry name" value="Type I PLP-dependent aspartate aminotransferase-like (Major domain)"/>
    <property type="match status" value="1"/>
</dbReference>
<reference evidence="7" key="1">
    <citation type="submission" date="2022-09" db="EMBL/GenBank/DDBJ databases">
        <title>Rhodovastum sp. nov. RN2-1 isolated from soil in Seongnam, South Korea.</title>
        <authorList>
            <person name="Le N.T."/>
        </authorList>
    </citation>
    <scope>NUCLEOTIDE SEQUENCE</scope>
    <source>
        <strain evidence="7">RN2-1</strain>
    </source>
</reference>
<dbReference type="PROSITE" id="PS50949">
    <property type="entry name" value="HTH_GNTR"/>
    <property type="match status" value="1"/>
</dbReference>
<keyword evidence="8" id="KW-1185">Reference proteome</keyword>
<comment type="caution">
    <text evidence="7">The sequence shown here is derived from an EMBL/GenBank/DDBJ whole genome shotgun (WGS) entry which is preliminary data.</text>
</comment>
<gene>
    <name evidence="7" type="ORF">OL599_13865</name>
</gene>
<sequence>MQFWQPEIDPTQGPLYLAIADAIGQDIARGALKPGDRLPPQRRLAEGLRVDLTTVTRAYAEARRRGLLDATVGRGTYVRADPPPPTAGAERAVVDLSMNLPPQPPEPSLRALLQDGIAGLLRHADMATLMAYQSGAGTSQDREAAAAWLRPVMGETDPGRILVCAGAQSALTALLTLLARPGDTILTEPLTYPGLRAMAAHLGIRLLGVAVDAEGLLPDAVARACREAQPKALYCIPTIQNPTTATMPPQRRQALAEVALRHGIIIIEDDAYGLLPTVPSPAIATMAPDVTYYIGTLSKCLSPGLRTAFVAASGPAQARCLAAAVRATSLMAAPVMTSLVTAWIRDGSAEAFRGAIRQEMTARQQIAREMLPASSLNAHPEGLHAWLTLPPHWNRIDFSAHARMQGLALVPSDAFVVGPEAPNSVRICLGAAESRAALRTALQSVADAMIADVPIRFTDVV</sequence>
<keyword evidence="7" id="KW-0808">Transferase</keyword>
<dbReference type="Pfam" id="PF00392">
    <property type="entry name" value="GntR"/>
    <property type="match status" value="1"/>
</dbReference>
<dbReference type="GO" id="GO:0003677">
    <property type="term" value="F:DNA binding"/>
    <property type="evidence" value="ECO:0007669"/>
    <property type="project" value="UniProtKB-KW"/>
</dbReference>
<keyword evidence="5" id="KW-0804">Transcription</keyword>
<dbReference type="InterPro" id="IPR015421">
    <property type="entry name" value="PyrdxlP-dep_Trfase_major"/>
</dbReference>
<dbReference type="PANTHER" id="PTHR46577:SF1">
    <property type="entry name" value="HTH-TYPE TRANSCRIPTIONAL REGULATORY PROTEIN GABR"/>
    <property type="match status" value="1"/>
</dbReference>
<dbReference type="PANTHER" id="PTHR46577">
    <property type="entry name" value="HTH-TYPE TRANSCRIPTIONAL REGULATORY PROTEIN GABR"/>
    <property type="match status" value="1"/>
</dbReference>
<keyword evidence="2" id="KW-0663">Pyridoxal phosphate</keyword>
<evidence type="ECO:0000256" key="4">
    <source>
        <dbReference type="ARBA" id="ARBA00023125"/>
    </source>
</evidence>
<dbReference type="InterPro" id="IPR015424">
    <property type="entry name" value="PyrdxlP-dep_Trfase"/>
</dbReference>
<evidence type="ECO:0000313" key="7">
    <source>
        <dbReference type="EMBL" id="MCW3475667.1"/>
    </source>
</evidence>
<keyword evidence="7" id="KW-0032">Aminotransferase</keyword>
<proteinExistence type="inferred from homology"/>
<organism evidence="7 8">
    <name type="scientific">Limobrevibacterium gyesilva</name>
    <dbReference type="NCBI Taxonomy" id="2991712"/>
    <lineage>
        <taxon>Bacteria</taxon>
        <taxon>Pseudomonadati</taxon>
        <taxon>Pseudomonadota</taxon>
        <taxon>Alphaproteobacteria</taxon>
        <taxon>Acetobacterales</taxon>
        <taxon>Acetobacteraceae</taxon>
        <taxon>Limobrevibacterium</taxon>
    </lineage>
</organism>
<dbReference type="Pfam" id="PF00155">
    <property type="entry name" value="Aminotran_1_2"/>
    <property type="match status" value="1"/>
</dbReference>
<keyword evidence="3" id="KW-0805">Transcription regulation</keyword>
<accession>A0AA42CI77</accession>
<dbReference type="InterPro" id="IPR036390">
    <property type="entry name" value="WH_DNA-bd_sf"/>
</dbReference>
<evidence type="ECO:0000313" key="8">
    <source>
        <dbReference type="Proteomes" id="UP001165679"/>
    </source>
</evidence>
<dbReference type="InterPro" id="IPR051446">
    <property type="entry name" value="HTH_trans_reg/aminotransferase"/>
</dbReference>
<evidence type="ECO:0000256" key="5">
    <source>
        <dbReference type="ARBA" id="ARBA00023163"/>
    </source>
</evidence>
<dbReference type="InterPro" id="IPR000524">
    <property type="entry name" value="Tscrpt_reg_HTH_GntR"/>
</dbReference>
<dbReference type="Proteomes" id="UP001165679">
    <property type="component" value="Unassembled WGS sequence"/>
</dbReference>
<dbReference type="CDD" id="cd07377">
    <property type="entry name" value="WHTH_GntR"/>
    <property type="match status" value="1"/>
</dbReference>
<dbReference type="GO" id="GO:0003700">
    <property type="term" value="F:DNA-binding transcription factor activity"/>
    <property type="evidence" value="ECO:0007669"/>
    <property type="project" value="InterPro"/>
</dbReference>
<dbReference type="InterPro" id="IPR004839">
    <property type="entry name" value="Aminotransferase_I/II_large"/>
</dbReference>
<dbReference type="SMART" id="SM00345">
    <property type="entry name" value="HTH_GNTR"/>
    <property type="match status" value="1"/>
</dbReference>
<keyword evidence="4" id="KW-0238">DNA-binding</keyword>
<dbReference type="AlphaFoldDB" id="A0AA42CI77"/>
<feature type="domain" description="HTH gntR-type" evidence="6">
    <location>
        <begin position="13"/>
        <end position="81"/>
    </location>
</feature>
<dbReference type="Gene3D" id="3.90.1150.10">
    <property type="entry name" value="Aspartate Aminotransferase, domain 1"/>
    <property type="match status" value="1"/>
</dbReference>
<comment type="similarity">
    <text evidence="1">In the C-terminal section; belongs to the class-I pyridoxal-phosphate-dependent aminotransferase family.</text>
</comment>
<name>A0AA42CI77_9PROT</name>
<evidence type="ECO:0000259" key="6">
    <source>
        <dbReference type="PROSITE" id="PS50949"/>
    </source>
</evidence>
<dbReference type="InterPro" id="IPR015422">
    <property type="entry name" value="PyrdxlP-dep_Trfase_small"/>
</dbReference>
<protein>
    <submittedName>
        <fullName evidence="7">PLP-dependent aminotransferase family protein</fullName>
    </submittedName>
</protein>
<dbReference type="SUPFAM" id="SSF53383">
    <property type="entry name" value="PLP-dependent transferases"/>
    <property type="match status" value="1"/>
</dbReference>
<dbReference type="RefSeq" id="WP_264714389.1">
    <property type="nucleotide sequence ID" value="NZ_JAPDNT010000010.1"/>
</dbReference>
<dbReference type="CDD" id="cd00609">
    <property type="entry name" value="AAT_like"/>
    <property type="match status" value="1"/>
</dbReference>
<dbReference type="SUPFAM" id="SSF46785">
    <property type="entry name" value="Winged helix' DNA-binding domain"/>
    <property type="match status" value="1"/>
</dbReference>
<dbReference type="EMBL" id="JAPDNT010000010">
    <property type="protein sequence ID" value="MCW3475667.1"/>
    <property type="molecule type" value="Genomic_DNA"/>
</dbReference>
<evidence type="ECO:0000256" key="3">
    <source>
        <dbReference type="ARBA" id="ARBA00023015"/>
    </source>
</evidence>
<evidence type="ECO:0000256" key="1">
    <source>
        <dbReference type="ARBA" id="ARBA00005384"/>
    </source>
</evidence>